<evidence type="ECO:0000313" key="3">
    <source>
        <dbReference type="Proteomes" id="UP001286313"/>
    </source>
</evidence>
<dbReference type="Proteomes" id="UP001286313">
    <property type="component" value="Unassembled WGS sequence"/>
</dbReference>
<feature type="region of interest" description="Disordered" evidence="1">
    <location>
        <begin position="13"/>
        <end position="101"/>
    </location>
</feature>
<dbReference type="AlphaFoldDB" id="A0AAE1EZV7"/>
<proteinExistence type="predicted"/>
<evidence type="ECO:0000313" key="2">
    <source>
        <dbReference type="EMBL" id="KAK3864673.1"/>
    </source>
</evidence>
<reference evidence="2" key="1">
    <citation type="submission" date="2023-10" db="EMBL/GenBank/DDBJ databases">
        <title>Genome assemblies of two species of porcelain crab, Petrolisthes cinctipes and Petrolisthes manimaculis (Anomura: Porcellanidae).</title>
        <authorList>
            <person name="Angst P."/>
        </authorList>
    </citation>
    <scope>NUCLEOTIDE SEQUENCE</scope>
    <source>
        <strain evidence="2">PB745_01</strain>
        <tissue evidence="2">Gill</tissue>
    </source>
</reference>
<dbReference type="EMBL" id="JAWQEG010003747">
    <property type="protein sequence ID" value="KAK3864673.1"/>
    <property type="molecule type" value="Genomic_DNA"/>
</dbReference>
<evidence type="ECO:0000256" key="1">
    <source>
        <dbReference type="SAM" id="MobiDB-lite"/>
    </source>
</evidence>
<accession>A0AAE1EZV7</accession>
<name>A0AAE1EZV7_PETCI</name>
<comment type="caution">
    <text evidence="2">The sequence shown here is derived from an EMBL/GenBank/DDBJ whole genome shotgun (WGS) entry which is preliminary data.</text>
</comment>
<organism evidence="2 3">
    <name type="scientific">Petrolisthes cinctipes</name>
    <name type="common">Flat porcelain crab</name>
    <dbReference type="NCBI Taxonomy" id="88211"/>
    <lineage>
        <taxon>Eukaryota</taxon>
        <taxon>Metazoa</taxon>
        <taxon>Ecdysozoa</taxon>
        <taxon>Arthropoda</taxon>
        <taxon>Crustacea</taxon>
        <taxon>Multicrustacea</taxon>
        <taxon>Malacostraca</taxon>
        <taxon>Eumalacostraca</taxon>
        <taxon>Eucarida</taxon>
        <taxon>Decapoda</taxon>
        <taxon>Pleocyemata</taxon>
        <taxon>Anomura</taxon>
        <taxon>Galatheoidea</taxon>
        <taxon>Porcellanidae</taxon>
        <taxon>Petrolisthes</taxon>
    </lineage>
</organism>
<protein>
    <submittedName>
        <fullName evidence="2">Uncharacterized protein</fullName>
    </submittedName>
</protein>
<keyword evidence="3" id="KW-1185">Reference proteome</keyword>
<gene>
    <name evidence="2" type="ORF">Pcinc_029664</name>
</gene>
<sequence>MPVISATLPATEKISGGVDDGREANCSRGGVTPSSRPTDDGGEDLVVDRAEGEPSGTGCGGLARSRPHHTTTPGNRTMPSQPGALLSHSRLHHTTSPGNHTVTHDITTSHHYSRKPHLATTATL</sequence>
<feature type="compositionally biased region" description="Polar residues" evidence="1">
    <location>
        <begin position="70"/>
        <end position="80"/>
    </location>
</feature>